<proteinExistence type="predicted"/>
<evidence type="ECO:0000313" key="2">
    <source>
        <dbReference type="EMBL" id="KWN06428.1"/>
    </source>
</evidence>
<accession>A0A108E835</accession>
<evidence type="ECO:0000256" key="1">
    <source>
        <dbReference type="SAM" id="Phobius"/>
    </source>
</evidence>
<keyword evidence="1" id="KW-0812">Transmembrane</keyword>
<name>A0A108E835_9BURK</name>
<protein>
    <recommendedName>
        <fullName evidence="4">Pilus assembly protein</fullName>
    </recommendedName>
</protein>
<comment type="caution">
    <text evidence="2">The sequence shown here is derived from an EMBL/GenBank/DDBJ whole genome shotgun (WGS) entry which is preliminary data.</text>
</comment>
<reference evidence="2 3" key="1">
    <citation type="submission" date="2015-11" db="EMBL/GenBank/DDBJ databases">
        <title>Expanding the genomic diversity of Burkholderia species for the development of highly accurate diagnostics.</title>
        <authorList>
            <person name="Sahl J."/>
            <person name="Keim P."/>
            <person name="Wagner D."/>
        </authorList>
    </citation>
    <scope>NUCLEOTIDE SEQUENCE [LARGE SCALE GENOMIC DNA]</scope>
    <source>
        <strain evidence="2 3">MSMB793WGS</strain>
    </source>
</reference>
<feature type="transmembrane region" description="Helical" evidence="1">
    <location>
        <begin position="12"/>
        <end position="32"/>
    </location>
</feature>
<evidence type="ECO:0008006" key="4">
    <source>
        <dbReference type="Google" id="ProtNLM"/>
    </source>
</evidence>
<sequence length="130" mass="13937">MSTLSTRRSRAVEYTVIGCVAVGVLFGMVHLVRRDYATQNRADAIAAGCRPVVVAQASRLAQERPGLKWSIDRIDVLGEIVPDQPDQNTCAVTMTFDVGGHVDKELWGVGAVAGLFQLGSAKLSGVETEH</sequence>
<dbReference type="Proteomes" id="UP000068016">
    <property type="component" value="Unassembled WGS sequence"/>
</dbReference>
<dbReference type="AlphaFoldDB" id="A0A108E835"/>
<keyword evidence="1" id="KW-0472">Membrane</keyword>
<keyword evidence="1" id="KW-1133">Transmembrane helix</keyword>
<dbReference type="EMBL" id="LPLZ01000074">
    <property type="protein sequence ID" value="KWN06428.1"/>
    <property type="molecule type" value="Genomic_DNA"/>
</dbReference>
<dbReference type="RefSeq" id="WP_060348509.1">
    <property type="nucleotide sequence ID" value="NZ_LPLZ01000074.1"/>
</dbReference>
<gene>
    <name evidence="2" type="ORF">WT83_27490</name>
</gene>
<evidence type="ECO:0000313" key="3">
    <source>
        <dbReference type="Proteomes" id="UP000068016"/>
    </source>
</evidence>
<organism evidence="2 3">
    <name type="scientific">Burkholderia territorii</name>
    <dbReference type="NCBI Taxonomy" id="1503055"/>
    <lineage>
        <taxon>Bacteria</taxon>
        <taxon>Pseudomonadati</taxon>
        <taxon>Pseudomonadota</taxon>
        <taxon>Betaproteobacteria</taxon>
        <taxon>Burkholderiales</taxon>
        <taxon>Burkholderiaceae</taxon>
        <taxon>Burkholderia</taxon>
        <taxon>Burkholderia cepacia complex</taxon>
    </lineage>
</organism>